<reference evidence="5 6" key="1">
    <citation type="submission" date="2019-05" db="EMBL/GenBank/DDBJ databases">
        <authorList>
            <person name="Farhan Ul Haque M."/>
        </authorList>
    </citation>
    <scope>NUCLEOTIDE SEQUENCE [LARGE SCALE GENOMIC DNA]</scope>
    <source>
        <strain evidence="5">2</strain>
    </source>
</reference>
<dbReference type="Pfam" id="PF00135">
    <property type="entry name" value="COesterase"/>
    <property type="match status" value="1"/>
</dbReference>
<dbReference type="AlphaFoldDB" id="A0A8B6M9I6"/>
<dbReference type="InterPro" id="IPR002018">
    <property type="entry name" value="CarbesteraseB"/>
</dbReference>
<keyword evidence="6" id="KW-1185">Reference proteome</keyword>
<dbReference type="Gene3D" id="3.40.50.1820">
    <property type="entry name" value="alpha/beta hydrolase"/>
    <property type="match status" value="1"/>
</dbReference>
<dbReference type="SUPFAM" id="SSF53474">
    <property type="entry name" value="alpha/beta-Hydrolases"/>
    <property type="match status" value="1"/>
</dbReference>
<evidence type="ECO:0000256" key="2">
    <source>
        <dbReference type="ARBA" id="ARBA00022801"/>
    </source>
</evidence>
<dbReference type="EMBL" id="CABFMQ020000098">
    <property type="protein sequence ID" value="VTZ51580.1"/>
    <property type="molecule type" value="Genomic_DNA"/>
</dbReference>
<dbReference type="PROSITE" id="PS00941">
    <property type="entry name" value="CARBOXYLESTERASE_B_2"/>
    <property type="match status" value="1"/>
</dbReference>
<evidence type="ECO:0000313" key="5">
    <source>
        <dbReference type="EMBL" id="VTZ51580.1"/>
    </source>
</evidence>
<comment type="caution">
    <text evidence="5">The sequence shown here is derived from an EMBL/GenBank/DDBJ whole genome shotgun (WGS) entry which is preliminary data.</text>
</comment>
<dbReference type="GO" id="GO:0016787">
    <property type="term" value="F:hydrolase activity"/>
    <property type="evidence" value="ECO:0007669"/>
    <property type="project" value="UniProtKB-KW"/>
</dbReference>
<dbReference type="EC" id="3.1.1.-" evidence="3"/>
<organism evidence="5 6">
    <name type="scientific">Methylocella tundrae</name>
    <dbReference type="NCBI Taxonomy" id="227605"/>
    <lineage>
        <taxon>Bacteria</taxon>
        <taxon>Pseudomonadati</taxon>
        <taxon>Pseudomonadota</taxon>
        <taxon>Alphaproteobacteria</taxon>
        <taxon>Hyphomicrobiales</taxon>
        <taxon>Beijerinckiaceae</taxon>
        <taxon>Methylocella</taxon>
    </lineage>
</organism>
<dbReference type="InterPro" id="IPR050309">
    <property type="entry name" value="Type-B_Carboxylest/Lipase"/>
</dbReference>
<evidence type="ECO:0000259" key="4">
    <source>
        <dbReference type="Pfam" id="PF00135"/>
    </source>
</evidence>
<evidence type="ECO:0000313" key="6">
    <source>
        <dbReference type="Proteomes" id="UP000485880"/>
    </source>
</evidence>
<proteinExistence type="inferred from homology"/>
<evidence type="ECO:0000256" key="1">
    <source>
        <dbReference type="ARBA" id="ARBA00005964"/>
    </source>
</evidence>
<protein>
    <recommendedName>
        <fullName evidence="3">Carboxylic ester hydrolase</fullName>
        <ecNumber evidence="3">3.1.1.-</ecNumber>
    </recommendedName>
</protein>
<sequence>MPKLATLWLSARACAARARSSAKTGMALGLVVAAGALMAPMQADAKNPLRVDTKEGPVRGFLKNGVAEFLGIPYAEPPVGDLRWMPPKKHAHWSNVLKATAFGPQCAQIVTLGLFAGPPNNNEDCLYLNVYSPNVDPAAREKLPVIVWIHGGGNVDGASDGYDGSKLAADGHTVVVTINYRLSLLGWIAHPALDAEGHPFGNYGLLDQQMALKWVRHNIAEFGGDKNNVTLGGQSAGSLDTQANMVSPLAAGLFHRAIWESGVQEPAPLAFAEAHGTAFAVAAGCGSGADAATAKCLRSLTVAQIMNLSVSGPYSTTNGVIADGQILPANGIKAAFKNGQFNHVPVISGSTHDEGNFGLAITEYGENPRVPFTEADFVNLVKSTYTGNSGPAGSPPPYPAGVVDKVLAHYPLYAYPTPQLAMDAVSTQGSVFFPCTTRQILKSIANQVPVYAYEFDDQTAPFYFPKMPGFQPLAYHTSDIQYLFPLWHGGADGIPHPLNKMQQALSDQLVTAWTNFAWTGNPNGQGNSPWPRYRVQPNKAYYLSENIPVLSTMSDAEYAAANKCDFWDTILK</sequence>
<dbReference type="PROSITE" id="PS00122">
    <property type="entry name" value="CARBOXYLESTERASE_B_1"/>
    <property type="match status" value="1"/>
</dbReference>
<dbReference type="InterPro" id="IPR019826">
    <property type="entry name" value="Carboxylesterase_B_AS"/>
</dbReference>
<name>A0A8B6M9I6_METTU</name>
<comment type="similarity">
    <text evidence="1 3">Belongs to the type-B carboxylesterase/lipase family.</text>
</comment>
<gene>
    <name evidence="5" type="ORF">MPC4_40177</name>
</gene>
<dbReference type="InterPro" id="IPR019819">
    <property type="entry name" value="Carboxylesterase_B_CS"/>
</dbReference>
<evidence type="ECO:0000256" key="3">
    <source>
        <dbReference type="RuleBase" id="RU361235"/>
    </source>
</evidence>
<dbReference type="Proteomes" id="UP000485880">
    <property type="component" value="Unassembled WGS sequence"/>
</dbReference>
<accession>A0A8B6M9I6</accession>
<dbReference type="InterPro" id="IPR029058">
    <property type="entry name" value="AB_hydrolase_fold"/>
</dbReference>
<feature type="domain" description="Carboxylesterase type B" evidence="4">
    <location>
        <begin position="50"/>
        <end position="567"/>
    </location>
</feature>
<dbReference type="PANTHER" id="PTHR11559">
    <property type="entry name" value="CARBOXYLESTERASE"/>
    <property type="match status" value="1"/>
</dbReference>
<keyword evidence="2 3" id="KW-0378">Hydrolase</keyword>